<name>A0ACD0ZNR0_9NEIS</name>
<accession>A0ACD0ZNR0</accession>
<keyword evidence="2" id="KW-1185">Reference proteome</keyword>
<organism evidence="1 2">
    <name type="scientific">Neisseria musculi</name>
    <dbReference type="NCBI Taxonomy" id="1815583"/>
    <lineage>
        <taxon>Bacteria</taxon>
        <taxon>Pseudomonadati</taxon>
        <taxon>Pseudomonadota</taxon>
        <taxon>Betaproteobacteria</taxon>
        <taxon>Neisseriales</taxon>
        <taxon>Neisseriaceae</taxon>
        <taxon>Neisseria</taxon>
    </lineage>
</organism>
<protein>
    <submittedName>
        <fullName evidence="1">tRNA (Guanine-N(7)-)-methyltransferase</fullName>
    </submittedName>
</protein>
<reference evidence="1" key="1">
    <citation type="submission" date="2024-06" db="EMBL/GenBank/DDBJ databases">
        <title>Complete Genome Sequence of mouse commensal type strain Neisseria musculi.</title>
        <authorList>
            <person name="Thapa E."/>
            <person name="Aluvathingal J."/>
            <person name="Nadendla S."/>
            <person name="Mehta A."/>
            <person name="Tettelin H."/>
            <person name="Weyand N.J."/>
        </authorList>
    </citation>
    <scope>NUCLEOTIDE SEQUENCE</scope>
    <source>
        <strain evidence="1">NW831</strain>
    </source>
</reference>
<gene>
    <name evidence="1" type="primary">trmB</name>
    <name evidence="1" type="ORF">H7A79_1682</name>
</gene>
<dbReference type="Proteomes" id="UP000516412">
    <property type="component" value="Chromosome"/>
</dbReference>
<evidence type="ECO:0000313" key="1">
    <source>
        <dbReference type="EMBL" id="QNT59696.2"/>
    </source>
</evidence>
<proteinExistence type="predicted"/>
<sequence>MKAQIFKPTIISVSDGSNHPNQATLHHGGVARFCPVALPAARRFAPVWLRARCVSVAALSIQPAARFQKGAGLLAGLLQSEGQNNQAGIGPSEKFLSFRRPDIFVESRFFTFLRPAMTNPQPPRDAETAEHQRSIRSFVLRQGHMTAAQQRAINTLWPQFGLDYQTAPVDLNAVFGRANPKVLEIGFGMGAATVEIAKRLPQTDFLAVDVHGPGVGNILKLIDEQSVNNIRVMRHDAVDVVENMLSDSSLEGIHIFFPDPWHKKRHHKRRLIQAPFVAKLLPKLKPGGYIHLATDWEEYAVQMLEVLSGFDSLQNTAAGYAPTPGYRPETKFEARGRRLGHGVWDLVFVSKA</sequence>
<dbReference type="EMBL" id="CP060414">
    <property type="protein sequence ID" value="QNT59696.2"/>
    <property type="molecule type" value="Genomic_DNA"/>
</dbReference>
<evidence type="ECO:0000313" key="2">
    <source>
        <dbReference type="Proteomes" id="UP000516412"/>
    </source>
</evidence>